<evidence type="ECO:0000313" key="2">
    <source>
        <dbReference type="Proteomes" id="UP001165064"/>
    </source>
</evidence>
<accession>A0ACB5SQW9</accession>
<gene>
    <name evidence="1" type="ORF">Amon02_000010000</name>
</gene>
<reference evidence="1" key="1">
    <citation type="submission" date="2023-04" db="EMBL/GenBank/DDBJ databases">
        <title>Ambrosiozyma monospora NBRC 10751.</title>
        <authorList>
            <person name="Ichikawa N."/>
            <person name="Sato H."/>
            <person name="Tonouchi N."/>
        </authorList>
    </citation>
    <scope>NUCLEOTIDE SEQUENCE</scope>
    <source>
        <strain evidence="1">NBRC 10751</strain>
    </source>
</reference>
<comment type="caution">
    <text evidence="1">The sequence shown here is derived from an EMBL/GenBank/DDBJ whole genome shotgun (WGS) entry which is preliminary data.</text>
</comment>
<evidence type="ECO:0000313" key="1">
    <source>
        <dbReference type="EMBL" id="GME70213.1"/>
    </source>
</evidence>
<dbReference type="EMBL" id="BSXS01000003">
    <property type="protein sequence ID" value="GME70213.1"/>
    <property type="molecule type" value="Genomic_DNA"/>
</dbReference>
<keyword evidence="2" id="KW-1185">Reference proteome</keyword>
<proteinExistence type="predicted"/>
<sequence>MFIKLDQTLPPPTHIVINTTFIMLCISLLVLLLLGISLFYSGLTQRKSTFQQLGTPFITTAIILPLWLCFGYTLCFSNSGPSHYLGNFANVGLRDLSSSIYVSPITDKNLTQIVQTSDDFASLSSPSATQGVLSLVHAVFQGFFVCICCALALGCIVDRGRLFPCFIFAICWLFLVYCPICYWIWNENGWIHKKLNVLDIAGGHVVHLVSGLTGFVYSWFLDYRLDKTLIYYRASNLGFVVIGTCMLIIGWIGFNCGSLYAVNLLTVTALANTLNCSFIAGLSWFCLDYFMFGIKRISIVGFCSGCVAGLVAITPGTAYVPFWATFIIGNLSGVLCNFATRFKYWVKVDDALDIFAIHFIGGVIGNLLTGLFADKNIAKLGGIDIDGGWLNHHYIQLLDQFLSTLAVVVYTFFMSFVLLLIINKIPYCQLRVTPEEELKGLDESQIGSEYINDYIEFIREIDPSDYALESQASKCD</sequence>
<name>A0ACB5SQW9_AMBMO</name>
<dbReference type="Proteomes" id="UP001165064">
    <property type="component" value="Unassembled WGS sequence"/>
</dbReference>
<organism evidence="1 2">
    <name type="scientific">Ambrosiozyma monospora</name>
    <name type="common">Yeast</name>
    <name type="synonym">Endomycopsis monosporus</name>
    <dbReference type="NCBI Taxonomy" id="43982"/>
    <lineage>
        <taxon>Eukaryota</taxon>
        <taxon>Fungi</taxon>
        <taxon>Dikarya</taxon>
        <taxon>Ascomycota</taxon>
        <taxon>Saccharomycotina</taxon>
        <taxon>Pichiomycetes</taxon>
        <taxon>Pichiales</taxon>
        <taxon>Pichiaceae</taxon>
        <taxon>Ambrosiozyma</taxon>
    </lineage>
</organism>
<protein>
    <submittedName>
        <fullName evidence="1">Unnamed protein product</fullName>
    </submittedName>
</protein>